<evidence type="ECO:0000313" key="9">
    <source>
        <dbReference type="Proteomes" id="UP000503462"/>
    </source>
</evidence>
<keyword evidence="9" id="KW-1185">Reference proteome</keyword>
<feature type="transmembrane region" description="Helical" evidence="6">
    <location>
        <begin position="30"/>
        <end position="54"/>
    </location>
</feature>
<evidence type="ECO:0000256" key="6">
    <source>
        <dbReference type="SAM" id="Phobius"/>
    </source>
</evidence>
<dbReference type="GO" id="GO:0016020">
    <property type="term" value="C:membrane"/>
    <property type="evidence" value="ECO:0007669"/>
    <property type="project" value="UniProtKB-SubCell"/>
</dbReference>
<feature type="transmembrane region" description="Helical" evidence="6">
    <location>
        <begin position="93"/>
        <end position="110"/>
    </location>
</feature>
<feature type="transmembrane region" description="Helical" evidence="6">
    <location>
        <begin position="66"/>
        <end position="87"/>
    </location>
</feature>
<dbReference type="PANTHER" id="PTHR33048">
    <property type="entry name" value="PTH11-LIKE INTEGRAL MEMBRANE PROTEIN (AFU_ORTHOLOGUE AFUA_5G11245)"/>
    <property type="match status" value="1"/>
</dbReference>
<name>A0A6H0XK78_9PEZI</name>
<dbReference type="Proteomes" id="UP000503462">
    <property type="component" value="Chromosome 1"/>
</dbReference>
<evidence type="ECO:0000256" key="2">
    <source>
        <dbReference type="ARBA" id="ARBA00022692"/>
    </source>
</evidence>
<feature type="transmembrane region" description="Helical" evidence="6">
    <location>
        <begin position="122"/>
        <end position="152"/>
    </location>
</feature>
<feature type="transmembrane region" description="Helical" evidence="6">
    <location>
        <begin position="211"/>
        <end position="235"/>
    </location>
</feature>
<dbReference type="OrthoDB" id="4525788at2759"/>
<comment type="similarity">
    <text evidence="5">Belongs to the SAT4 family.</text>
</comment>
<sequence length="346" mass="39182">MPGNLHTVTFEEIAAWPTPNYVDPPDARTWLPGFAIFWCILASLFVIARIYLRIRNLAGGFGLDDVFLIIGWIFAIVFTAVACYAWIAQVIFIHATCATKVAVLLFYRRMTKSTYNPIWRQTCMVLLVITIAIWVAIFLVYCFMCFPLDTYWEIHILEAGGVTDFKCLNGDALTIVVGVITIASDLYAAVFPVAMFHFHSHELNITKRQRIALNVIFCLGLSVTGVGIARTYYLWEIGQNEDLSWIGYDLFVTSQVECQLALICTCAPSLRVLVRRYLPDRTATARSQGTDGSNNNRSWRASIWTVRGSTFQPTRPISHAPTEIAMSPNRGDKWQKIETLEQHNYT</sequence>
<keyword evidence="4 6" id="KW-0472">Membrane</keyword>
<organism evidence="8 9">
    <name type="scientific">Peltaster fructicola</name>
    <dbReference type="NCBI Taxonomy" id="286661"/>
    <lineage>
        <taxon>Eukaryota</taxon>
        <taxon>Fungi</taxon>
        <taxon>Dikarya</taxon>
        <taxon>Ascomycota</taxon>
        <taxon>Pezizomycotina</taxon>
        <taxon>Dothideomycetes</taxon>
        <taxon>Dothideomycetes incertae sedis</taxon>
        <taxon>Peltaster</taxon>
    </lineage>
</organism>
<feature type="transmembrane region" description="Helical" evidence="6">
    <location>
        <begin position="172"/>
        <end position="199"/>
    </location>
</feature>
<feature type="domain" description="Rhodopsin" evidence="7">
    <location>
        <begin position="49"/>
        <end position="276"/>
    </location>
</feature>
<dbReference type="InterPro" id="IPR052337">
    <property type="entry name" value="SAT4-like"/>
</dbReference>
<dbReference type="Pfam" id="PF20684">
    <property type="entry name" value="Fung_rhodopsin"/>
    <property type="match status" value="1"/>
</dbReference>
<protein>
    <recommendedName>
        <fullName evidence="7">Rhodopsin domain-containing protein</fullName>
    </recommendedName>
</protein>
<comment type="subcellular location">
    <subcellularLocation>
        <location evidence="1">Membrane</location>
        <topology evidence="1">Multi-pass membrane protein</topology>
    </subcellularLocation>
</comment>
<evidence type="ECO:0000313" key="8">
    <source>
        <dbReference type="EMBL" id="QIW95024.1"/>
    </source>
</evidence>
<accession>A0A6H0XK78</accession>
<dbReference type="PANTHER" id="PTHR33048:SF129">
    <property type="entry name" value="INTEGRAL MEMBRANE PROTEIN-RELATED"/>
    <property type="match status" value="1"/>
</dbReference>
<proteinExistence type="inferred from homology"/>
<evidence type="ECO:0000256" key="5">
    <source>
        <dbReference type="ARBA" id="ARBA00038359"/>
    </source>
</evidence>
<dbReference type="InterPro" id="IPR049326">
    <property type="entry name" value="Rhodopsin_dom_fungi"/>
</dbReference>
<keyword evidence="3 6" id="KW-1133">Transmembrane helix</keyword>
<evidence type="ECO:0000259" key="7">
    <source>
        <dbReference type="Pfam" id="PF20684"/>
    </source>
</evidence>
<keyword evidence="2 6" id="KW-0812">Transmembrane</keyword>
<evidence type="ECO:0000256" key="1">
    <source>
        <dbReference type="ARBA" id="ARBA00004141"/>
    </source>
</evidence>
<reference evidence="8 9" key="1">
    <citation type="journal article" date="2016" name="Sci. Rep.">
        <title>Peltaster fructicola genome reveals evolution from an invasive phytopathogen to an ectophytic parasite.</title>
        <authorList>
            <person name="Xu C."/>
            <person name="Chen H."/>
            <person name="Gleason M.L."/>
            <person name="Xu J.R."/>
            <person name="Liu H."/>
            <person name="Zhang R."/>
            <person name="Sun G."/>
        </authorList>
    </citation>
    <scope>NUCLEOTIDE SEQUENCE [LARGE SCALE GENOMIC DNA]</scope>
    <source>
        <strain evidence="8 9">LNHT1506</strain>
    </source>
</reference>
<gene>
    <name evidence="8" type="ORF">AMS68_000542</name>
</gene>
<dbReference type="AlphaFoldDB" id="A0A6H0XK78"/>
<evidence type="ECO:0000256" key="4">
    <source>
        <dbReference type="ARBA" id="ARBA00023136"/>
    </source>
</evidence>
<dbReference type="EMBL" id="CP051139">
    <property type="protein sequence ID" value="QIW95024.1"/>
    <property type="molecule type" value="Genomic_DNA"/>
</dbReference>
<evidence type="ECO:0000256" key="3">
    <source>
        <dbReference type="ARBA" id="ARBA00022989"/>
    </source>
</evidence>